<organism evidence="1 2">
    <name type="scientific">Portunus trituberculatus</name>
    <name type="common">Swimming crab</name>
    <name type="synonym">Neptunus trituberculatus</name>
    <dbReference type="NCBI Taxonomy" id="210409"/>
    <lineage>
        <taxon>Eukaryota</taxon>
        <taxon>Metazoa</taxon>
        <taxon>Ecdysozoa</taxon>
        <taxon>Arthropoda</taxon>
        <taxon>Crustacea</taxon>
        <taxon>Multicrustacea</taxon>
        <taxon>Malacostraca</taxon>
        <taxon>Eumalacostraca</taxon>
        <taxon>Eucarida</taxon>
        <taxon>Decapoda</taxon>
        <taxon>Pleocyemata</taxon>
        <taxon>Brachyura</taxon>
        <taxon>Eubrachyura</taxon>
        <taxon>Portunoidea</taxon>
        <taxon>Portunidae</taxon>
        <taxon>Portuninae</taxon>
        <taxon>Portunus</taxon>
    </lineage>
</organism>
<name>A0A5B7CWP0_PORTR</name>
<evidence type="ECO:0000313" key="2">
    <source>
        <dbReference type="Proteomes" id="UP000324222"/>
    </source>
</evidence>
<reference evidence="1 2" key="1">
    <citation type="submission" date="2019-05" db="EMBL/GenBank/DDBJ databases">
        <title>Another draft genome of Portunus trituberculatus and its Hox gene families provides insights of decapod evolution.</title>
        <authorList>
            <person name="Jeong J.-H."/>
            <person name="Song I."/>
            <person name="Kim S."/>
            <person name="Choi T."/>
            <person name="Kim D."/>
            <person name="Ryu S."/>
            <person name="Kim W."/>
        </authorList>
    </citation>
    <scope>NUCLEOTIDE SEQUENCE [LARGE SCALE GENOMIC DNA]</scope>
    <source>
        <tissue evidence="1">Muscle</tissue>
    </source>
</reference>
<comment type="caution">
    <text evidence="1">The sequence shown here is derived from an EMBL/GenBank/DDBJ whole genome shotgun (WGS) entry which is preliminary data.</text>
</comment>
<evidence type="ECO:0000313" key="1">
    <source>
        <dbReference type="EMBL" id="MPC14152.1"/>
    </source>
</evidence>
<protein>
    <submittedName>
        <fullName evidence="1">Uncharacterized protein</fullName>
    </submittedName>
</protein>
<proteinExistence type="predicted"/>
<dbReference type="EMBL" id="VSRR010000331">
    <property type="protein sequence ID" value="MPC14152.1"/>
    <property type="molecule type" value="Genomic_DNA"/>
</dbReference>
<accession>A0A5B7CWP0</accession>
<dbReference type="Proteomes" id="UP000324222">
    <property type="component" value="Unassembled WGS sequence"/>
</dbReference>
<keyword evidence="2" id="KW-1185">Reference proteome</keyword>
<dbReference type="AlphaFoldDB" id="A0A5B7CWP0"/>
<gene>
    <name evidence="1" type="ORF">E2C01_006909</name>
</gene>
<sequence length="83" mass="8895">MLPPTPFLQALCLSHPHLAPHAVTGSREKYFSGTQEYAEPHLVTLPLIPLSPITHRAGAALNLCYHSDTCGTCTTNGGKCELP</sequence>